<name>A0ABT2PPT8_9BURK</name>
<evidence type="ECO:0000313" key="1">
    <source>
        <dbReference type="EMBL" id="MCT9811849.1"/>
    </source>
</evidence>
<organism evidence="1 2">
    <name type="scientific">Acidovorax bellezanensis</name>
    <dbReference type="NCBI Taxonomy" id="2976702"/>
    <lineage>
        <taxon>Bacteria</taxon>
        <taxon>Pseudomonadati</taxon>
        <taxon>Pseudomonadota</taxon>
        <taxon>Betaproteobacteria</taxon>
        <taxon>Burkholderiales</taxon>
        <taxon>Comamonadaceae</taxon>
        <taxon>Acidovorax</taxon>
    </lineage>
</organism>
<protein>
    <recommendedName>
        <fullName evidence="3">DUF2169 domain-containing protein</fullName>
    </recommendedName>
</protein>
<reference evidence="1 2" key="1">
    <citation type="submission" date="2022-09" db="EMBL/GenBank/DDBJ databases">
        <title>Draft genome of isolate Be4.</title>
        <authorList>
            <person name="Sanchez-Castro I."/>
            <person name="Martinez-Rodriguez P."/>
            <person name="Descostes M."/>
            <person name="Merroun M."/>
        </authorList>
    </citation>
    <scope>NUCLEOTIDE SEQUENCE [LARGE SCALE GENOMIC DNA]</scope>
    <source>
        <strain evidence="1 2">Be4</strain>
    </source>
</reference>
<evidence type="ECO:0000313" key="2">
    <source>
        <dbReference type="Proteomes" id="UP001525968"/>
    </source>
</evidence>
<gene>
    <name evidence="1" type="ORF">N0K08_14485</name>
</gene>
<keyword evidence="2" id="KW-1185">Reference proteome</keyword>
<dbReference type="Proteomes" id="UP001525968">
    <property type="component" value="Unassembled WGS sequence"/>
</dbReference>
<comment type="caution">
    <text evidence="1">The sequence shown here is derived from an EMBL/GenBank/DDBJ whole genome shotgun (WGS) entry which is preliminary data.</text>
</comment>
<dbReference type="EMBL" id="JAODYH010000007">
    <property type="protein sequence ID" value="MCT9811849.1"/>
    <property type="molecule type" value="Genomic_DNA"/>
</dbReference>
<accession>A0ABT2PPT8</accession>
<sequence length="456" mass="49363">MSAADLQQLLSLPYSASDPLALFPPEFRFDPRQGQPLQLPAEPVSPAAWVPAFGHSAQQRATDVSGLRQTAQLLQIAGLAQRQETDAADHLLKPPAAGDFEFFSVPAGTQAPVLLALEPGKGLLYVWLPASLQWALLDHPQDHLLASCLQTRGAAWRAEVSTQATGHSRLFVPTDEGLACITPDVPGLAFSVSYVGQAPAMGSPIQWMGQIWAPLRMADGTVQIVSCDLQGQPGPGVTLAALPAEVGALQTPVADARRAMWLSDAGRLVLNRRSAGGVDAVFLPWPEGLTPAFDFGAPYLASNGELWQLCWNSGQKIYEYLNLTAAQEMRMQALQPRMSTGGVNFRFAQRQRTAPWEEPDQGHDGAEVAIVLPMVESTASQNILGLRLDNTSGLAGMLRSSERMRTALVLDEGTRQTAFAVLTVAMPWRLRWFVHGGVLWAFHAQLQSIQGWELQA</sequence>
<proteinExistence type="predicted"/>
<evidence type="ECO:0008006" key="3">
    <source>
        <dbReference type="Google" id="ProtNLM"/>
    </source>
</evidence>